<dbReference type="PANTHER" id="PTHR12874">
    <property type="entry name" value="F-BOX ONLY PROTEIN 48-RELATED"/>
    <property type="match status" value="1"/>
</dbReference>
<feature type="compositionally biased region" description="Basic and acidic residues" evidence="3">
    <location>
        <begin position="81"/>
        <end position="108"/>
    </location>
</feature>
<protein>
    <recommendedName>
        <fullName evidence="4">F-box protein Hrt3/FBXO9 C-terminal domain-containing protein</fullName>
    </recommendedName>
</protein>
<dbReference type="GO" id="GO:0005737">
    <property type="term" value="C:cytoplasm"/>
    <property type="evidence" value="ECO:0007669"/>
    <property type="project" value="TreeGrafter"/>
</dbReference>
<keyword evidence="1" id="KW-0833">Ubl conjugation pathway</keyword>
<dbReference type="Pfam" id="PF19270">
    <property type="entry name" value="FBO_C"/>
    <property type="match status" value="1"/>
</dbReference>
<dbReference type="FunCoup" id="G8JTJ8">
    <property type="interactions" value="136"/>
</dbReference>
<feature type="repeat" description="TPR" evidence="2">
    <location>
        <begin position="27"/>
        <end position="60"/>
    </location>
</feature>
<name>G8JTJ8_ERECY</name>
<dbReference type="AlphaFoldDB" id="G8JTJ8"/>
<dbReference type="OMA" id="RWNRLDF"/>
<dbReference type="Proteomes" id="UP000006790">
    <property type="component" value="Chromosome 4"/>
</dbReference>
<dbReference type="GeneID" id="11469485"/>
<dbReference type="EMBL" id="CP002500">
    <property type="protein sequence ID" value="AET39351.1"/>
    <property type="molecule type" value="Genomic_DNA"/>
</dbReference>
<dbReference type="RefSeq" id="XP_003646168.1">
    <property type="nucleotide sequence ID" value="XM_003646120.1"/>
</dbReference>
<dbReference type="GO" id="GO:0019005">
    <property type="term" value="C:SCF ubiquitin ligase complex"/>
    <property type="evidence" value="ECO:0007669"/>
    <property type="project" value="EnsemblFungi"/>
</dbReference>
<accession>G8JTJ8</accession>
<keyword evidence="2" id="KW-0802">TPR repeat</keyword>
<dbReference type="GO" id="GO:0031146">
    <property type="term" value="P:SCF-dependent proteasomal ubiquitin-dependent protein catabolic process"/>
    <property type="evidence" value="ECO:0007669"/>
    <property type="project" value="EnsemblFungi"/>
</dbReference>
<feature type="domain" description="F-box protein Hrt3/FBXO9 C-terminal" evidence="4">
    <location>
        <begin position="188"/>
        <end position="271"/>
    </location>
</feature>
<feature type="region of interest" description="Disordered" evidence="3">
    <location>
        <begin position="75"/>
        <end position="108"/>
    </location>
</feature>
<evidence type="ECO:0000259" key="4">
    <source>
        <dbReference type="Pfam" id="PF19270"/>
    </source>
</evidence>
<organism evidence="5 6">
    <name type="scientific">Eremothecium cymbalariae (strain CBS 270.75 / DBVPG 7215 / KCTC 17166 / NRRL Y-17582)</name>
    <name type="common">Yeast</name>
    <dbReference type="NCBI Taxonomy" id="931890"/>
    <lineage>
        <taxon>Eukaryota</taxon>
        <taxon>Fungi</taxon>
        <taxon>Dikarya</taxon>
        <taxon>Ascomycota</taxon>
        <taxon>Saccharomycotina</taxon>
        <taxon>Saccharomycetes</taxon>
        <taxon>Saccharomycetales</taxon>
        <taxon>Saccharomycetaceae</taxon>
        <taxon>Eremothecium</taxon>
    </lineage>
</organism>
<evidence type="ECO:0000256" key="3">
    <source>
        <dbReference type="SAM" id="MobiDB-lite"/>
    </source>
</evidence>
<dbReference type="InParanoid" id="G8JTJ8"/>
<sequence length="367" mass="42253">MPSKAVRMPERTLELPDEPIPESAEDALYLWETGAQKESRGCLGDAINCYRKALRLDPNVESLYIKQVRELQISPKPKISSTEEHSQNKKYGKGHEQEQEQEQEHSPDKNDCCWLLDCYPNDILLRIVEEVVLQAPESWINLSLTCSTFNKLCFHNSVPYKAFAEYIYSFQHYSPNPPPATPNVIDHARWAGNYDRMLKELPYVKFQGVYISIVNYLRHGVAAEGSLSFVSPVQMVTYFRYLRFYPDGTCLRLVTTDVPNQVVNSFTKEAAIPMSSVCRWSLGHPASPHQNRLQITRTTDKYNFVEELIIAHQAKKLHHRLKWLKSYSFDSDGQRTDFSLRNEKPFNFSRVTSYPPPSSSLNPSLNP</sequence>
<dbReference type="KEGG" id="erc:Ecym_4288"/>
<dbReference type="GO" id="GO:0071406">
    <property type="term" value="P:cellular response to methylmercury"/>
    <property type="evidence" value="ECO:0007669"/>
    <property type="project" value="EnsemblFungi"/>
</dbReference>
<dbReference type="eggNOG" id="KOG2997">
    <property type="taxonomic scope" value="Eukaryota"/>
</dbReference>
<evidence type="ECO:0000256" key="1">
    <source>
        <dbReference type="ARBA" id="ARBA00022786"/>
    </source>
</evidence>
<dbReference type="STRING" id="931890.G8JTJ8"/>
<keyword evidence="6" id="KW-1185">Reference proteome</keyword>
<dbReference type="InterPro" id="IPR045464">
    <property type="entry name" value="Hrt3/FBXO9_C"/>
</dbReference>
<evidence type="ECO:0000313" key="5">
    <source>
        <dbReference type="EMBL" id="AET39351.1"/>
    </source>
</evidence>
<evidence type="ECO:0000256" key="2">
    <source>
        <dbReference type="PROSITE-ProRule" id="PRU00339"/>
    </source>
</evidence>
<dbReference type="PROSITE" id="PS50005">
    <property type="entry name" value="TPR"/>
    <property type="match status" value="1"/>
</dbReference>
<gene>
    <name evidence="5" type="ordered locus">Ecym_4288</name>
</gene>
<dbReference type="HOGENOM" id="CLU_017706_1_0_1"/>
<reference evidence="6" key="1">
    <citation type="journal article" date="2012" name="G3 (Bethesda)">
        <title>Pichia sorbitophila, an interspecies yeast hybrid reveals early steps of genome resolution following polyploidization.</title>
        <authorList>
            <person name="Leh Louis V."/>
            <person name="Despons L."/>
            <person name="Friedrich A."/>
            <person name="Martin T."/>
            <person name="Durrens P."/>
            <person name="Casaregola S."/>
            <person name="Neuveglise C."/>
            <person name="Fairhead C."/>
            <person name="Marck C."/>
            <person name="Cruz J.A."/>
            <person name="Straub M.L."/>
            <person name="Kugler V."/>
            <person name="Sacerdot C."/>
            <person name="Uzunov Z."/>
            <person name="Thierry A."/>
            <person name="Weiss S."/>
            <person name="Bleykasten C."/>
            <person name="De Montigny J."/>
            <person name="Jacques N."/>
            <person name="Jung P."/>
            <person name="Lemaire M."/>
            <person name="Mallet S."/>
            <person name="Morel G."/>
            <person name="Richard G.F."/>
            <person name="Sarkar A."/>
            <person name="Savel G."/>
            <person name="Schacherer J."/>
            <person name="Seret M.L."/>
            <person name="Talla E."/>
            <person name="Samson G."/>
            <person name="Jubin C."/>
            <person name="Poulain J."/>
            <person name="Vacherie B."/>
            <person name="Barbe V."/>
            <person name="Pelletier E."/>
            <person name="Sherman D.J."/>
            <person name="Westhof E."/>
            <person name="Weissenbach J."/>
            <person name="Baret P.V."/>
            <person name="Wincker P."/>
            <person name="Gaillardin C."/>
            <person name="Dujon B."/>
            <person name="Souciet J.L."/>
        </authorList>
    </citation>
    <scope>NUCLEOTIDE SEQUENCE [LARGE SCALE GENOMIC DNA]</scope>
    <source>
        <strain evidence="6">CBS 270.75 / DBVPG 7215 / KCTC 17166 / NRRL Y-17582</strain>
    </source>
</reference>
<dbReference type="OrthoDB" id="2117972at2759"/>
<dbReference type="InterPro" id="IPR019734">
    <property type="entry name" value="TPR_rpt"/>
</dbReference>
<dbReference type="PANTHER" id="PTHR12874:SF9">
    <property type="entry name" value="F-BOX ONLY PROTEIN 48"/>
    <property type="match status" value="1"/>
</dbReference>
<evidence type="ECO:0000313" key="6">
    <source>
        <dbReference type="Proteomes" id="UP000006790"/>
    </source>
</evidence>
<proteinExistence type="predicted"/>